<accession>A0A3B0P5Q5</accession>
<keyword evidence="3" id="KW-0436">Ligase</keyword>
<dbReference type="InterPro" id="IPR012947">
    <property type="entry name" value="tRNA_SAD"/>
</dbReference>
<sequence length="143" mass="16611">MKANHKLNHSTSHLLAAAILKLYPNTKLAIGPAIEEGFYYDFEFENPILEADLSKIEKLMKKLAEQGYVTKQVSKEFFNFNNQPYKTELYNEFLNDKKEITFFQFIHPKTNEILFTDLCAGGHIENTKEIKHFKLLSTAGAYW</sequence>
<dbReference type="EMBL" id="LS991949">
    <property type="protein sequence ID" value="SYV90275.1"/>
    <property type="molecule type" value="Genomic_DNA"/>
</dbReference>
<dbReference type="PANTHER" id="PTHR11451:SF44">
    <property type="entry name" value="THREONINE--TRNA LIGASE, CHLOROPLASTIC_MITOCHONDRIAL 2"/>
    <property type="match status" value="1"/>
</dbReference>
<dbReference type="Pfam" id="PF07973">
    <property type="entry name" value="tRNA_SAD"/>
    <property type="match status" value="1"/>
</dbReference>
<dbReference type="Proteomes" id="UP000259864">
    <property type="component" value="Chromosome 1"/>
</dbReference>
<feature type="domain" description="Threonyl/alanyl tRNA synthetase SAD" evidence="2">
    <location>
        <begin position="114"/>
        <end position="138"/>
    </location>
</feature>
<keyword evidence="1" id="KW-0648">Protein biosynthesis</keyword>
<dbReference type="SUPFAM" id="SSF55186">
    <property type="entry name" value="ThrRS/AlaRS common domain"/>
    <property type="match status" value="1"/>
</dbReference>
<dbReference type="GO" id="GO:0006435">
    <property type="term" value="P:threonyl-tRNA aminoacylation"/>
    <property type="evidence" value="ECO:0007669"/>
    <property type="project" value="TreeGrafter"/>
</dbReference>
<evidence type="ECO:0000259" key="2">
    <source>
        <dbReference type="Pfam" id="PF07973"/>
    </source>
</evidence>
<dbReference type="GO" id="GO:0005524">
    <property type="term" value="F:ATP binding"/>
    <property type="evidence" value="ECO:0007669"/>
    <property type="project" value="InterPro"/>
</dbReference>
<dbReference type="AlphaFoldDB" id="A0A3B0P5Q5"/>
<organism evidence="3 4">
    <name type="scientific">Metamycoplasma alkalescens</name>
    <dbReference type="NCBI Taxonomy" id="45363"/>
    <lineage>
        <taxon>Bacteria</taxon>
        <taxon>Bacillati</taxon>
        <taxon>Mycoplasmatota</taxon>
        <taxon>Mycoplasmoidales</taxon>
        <taxon>Metamycoplasmataceae</taxon>
        <taxon>Metamycoplasma</taxon>
    </lineage>
</organism>
<dbReference type="Gene3D" id="3.30.980.10">
    <property type="entry name" value="Threonyl-trna Synthetase, Chain A, domain 2"/>
    <property type="match status" value="1"/>
</dbReference>
<dbReference type="KEGG" id="mala:NCTC10135_00796"/>
<dbReference type="InterPro" id="IPR018163">
    <property type="entry name" value="Thr/Ala-tRNA-synth_IIc_edit"/>
</dbReference>
<dbReference type="PANTHER" id="PTHR11451">
    <property type="entry name" value="THREONINE-TRNA LIGASE"/>
    <property type="match status" value="1"/>
</dbReference>
<name>A0A3B0P5Q5_9BACT</name>
<evidence type="ECO:0000313" key="4">
    <source>
        <dbReference type="Proteomes" id="UP000259864"/>
    </source>
</evidence>
<dbReference type="Gene3D" id="3.30.54.20">
    <property type="match status" value="1"/>
</dbReference>
<evidence type="ECO:0000313" key="3">
    <source>
        <dbReference type="EMBL" id="SYV90275.1"/>
    </source>
</evidence>
<reference evidence="4" key="1">
    <citation type="submission" date="2018-06" db="EMBL/GenBank/DDBJ databases">
        <authorList>
            <consortium name="Pathogen Informatics"/>
        </authorList>
    </citation>
    <scope>NUCLEOTIDE SEQUENCE [LARGE SCALE GENOMIC DNA]</scope>
    <source>
        <strain evidence="4">NCTC10135</strain>
    </source>
</reference>
<dbReference type="EC" id="6.1.1.3" evidence="3"/>
<evidence type="ECO:0000256" key="1">
    <source>
        <dbReference type="ARBA" id="ARBA00022917"/>
    </source>
</evidence>
<protein>
    <submittedName>
        <fullName evidence="3">Threonine--tRNA ligase</fullName>
        <ecNumber evidence="3">6.1.1.3</ecNumber>
    </submittedName>
</protein>
<dbReference type="GO" id="GO:0004829">
    <property type="term" value="F:threonine-tRNA ligase activity"/>
    <property type="evidence" value="ECO:0007669"/>
    <property type="project" value="UniProtKB-EC"/>
</dbReference>
<proteinExistence type="predicted"/>
<feature type="non-terminal residue" evidence="3">
    <location>
        <position position="143"/>
    </location>
</feature>
<gene>
    <name evidence="3" type="primary">thrS_1</name>
    <name evidence="3" type="ORF">NCTC10135_00796</name>
</gene>